<feature type="transmembrane region" description="Helical" evidence="1">
    <location>
        <begin position="334"/>
        <end position="352"/>
    </location>
</feature>
<name>A0ABW6DG23_9BACT</name>
<feature type="transmembrane region" description="Helical" evidence="1">
    <location>
        <begin position="87"/>
        <end position="104"/>
    </location>
</feature>
<proteinExistence type="predicted"/>
<dbReference type="Proteomes" id="UP001598138">
    <property type="component" value="Unassembled WGS sequence"/>
</dbReference>
<organism evidence="2 3">
    <name type="scientific">Aquirufa avitistagni</name>
    <dbReference type="NCBI Taxonomy" id="3104728"/>
    <lineage>
        <taxon>Bacteria</taxon>
        <taxon>Pseudomonadati</taxon>
        <taxon>Bacteroidota</taxon>
        <taxon>Cytophagia</taxon>
        <taxon>Cytophagales</taxon>
        <taxon>Flectobacillaceae</taxon>
        <taxon>Aquirufa</taxon>
    </lineage>
</organism>
<feature type="transmembrane region" description="Helical" evidence="1">
    <location>
        <begin position="276"/>
        <end position="296"/>
    </location>
</feature>
<feature type="transmembrane region" description="Helical" evidence="1">
    <location>
        <begin position="227"/>
        <end position="245"/>
    </location>
</feature>
<sequence>MKKSVSLLSIGFFIGQAVLYFVYINRFSFHFPVQDDVTLIEFIHAKEAGSDLFNQLFRVDNDHAIVIPRVITWVNQLLHGSVNFKQLILWCALTLIGCFYLLFSQFQKLKITLPYFIPAGFLLFQPQFFEVSNWAITGLQHINIALFVCLSLIALEKNQLKLAFLWAILAGFTFGNGVVLFVVLAIYFIFTKRFKEFFGLSVALVLYLAILLPHYSFGQQAKFELHLGNIINYALGILGACALDLTGGNLQAGIVLGFLMFGYWAYLFLFKKERGFFAYLFLFIIGTCLIIAIPRSADDWTTYNSSRYFLYAPIALICLYAMSLTQFPQLSQRIFIGASVFSFAFCFMSYHIHTAQMVARFQVNQADNDNWIRHQRVAGNVPQVFTNDQKIVQDAFQLNYLDQEPGILSKEELVRFSSDTPVWKLTEKMLVERHANPIQERSGIWVKRFDYLLFPNFKGENSLDHVWYVVLRHTQSAMLYTVAINFKKGALRKWMLEGHYLSNYGIAQVYTDALMPGSYQVYLVDRIQGKNTMYRLDQSYEIQP</sequence>
<evidence type="ECO:0000313" key="2">
    <source>
        <dbReference type="EMBL" id="MFD3394813.1"/>
    </source>
</evidence>
<feature type="transmembrane region" description="Helical" evidence="1">
    <location>
        <begin position="7"/>
        <end position="24"/>
    </location>
</feature>
<feature type="transmembrane region" description="Helical" evidence="1">
    <location>
        <begin position="251"/>
        <end position="269"/>
    </location>
</feature>
<feature type="transmembrane region" description="Helical" evidence="1">
    <location>
        <begin position="196"/>
        <end position="215"/>
    </location>
</feature>
<evidence type="ECO:0000313" key="3">
    <source>
        <dbReference type="Proteomes" id="UP001598138"/>
    </source>
</evidence>
<keyword evidence="1" id="KW-0812">Transmembrane</keyword>
<accession>A0ABW6DG23</accession>
<comment type="caution">
    <text evidence="2">The sequence shown here is derived from an EMBL/GenBank/DDBJ whole genome shotgun (WGS) entry which is preliminary data.</text>
</comment>
<feature type="transmembrane region" description="Helical" evidence="1">
    <location>
        <begin position="308"/>
        <end position="327"/>
    </location>
</feature>
<keyword evidence="1" id="KW-1133">Transmembrane helix</keyword>
<dbReference type="RefSeq" id="WP_377983688.1">
    <property type="nucleotide sequence ID" value="NZ_JBBKXZ010000003.1"/>
</dbReference>
<protein>
    <recommendedName>
        <fullName evidence="4">Glycosyltransferase RgtA/B/C/D-like domain-containing protein</fullName>
    </recommendedName>
</protein>
<keyword evidence="3" id="KW-1185">Reference proteome</keyword>
<evidence type="ECO:0000256" key="1">
    <source>
        <dbReference type="SAM" id="Phobius"/>
    </source>
</evidence>
<keyword evidence="1" id="KW-0472">Membrane</keyword>
<feature type="transmembrane region" description="Helical" evidence="1">
    <location>
        <begin position="111"/>
        <end position="128"/>
    </location>
</feature>
<feature type="transmembrane region" description="Helical" evidence="1">
    <location>
        <begin position="134"/>
        <end position="155"/>
    </location>
</feature>
<reference evidence="2 3" key="1">
    <citation type="submission" date="2024-03" db="EMBL/GenBank/DDBJ databases">
        <title>Aquirufa genome sequencing.</title>
        <authorList>
            <person name="Pitt A."/>
            <person name="Hahn M.W."/>
        </authorList>
    </citation>
    <scope>NUCLEOTIDE SEQUENCE [LARGE SCALE GENOMIC DNA]</scope>
    <source>
        <strain evidence="2 3">OSTEICH-129V</strain>
    </source>
</reference>
<evidence type="ECO:0008006" key="4">
    <source>
        <dbReference type="Google" id="ProtNLM"/>
    </source>
</evidence>
<gene>
    <name evidence="2" type="ORF">U0R10_09270</name>
</gene>
<dbReference type="EMBL" id="JBBKXZ010000003">
    <property type="protein sequence ID" value="MFD3394813.1"/>
    <property type="molecule type" value="Genomic_DNA"/>
</dbReference>
<feature type="transmembrane region" description="Helical" evidence="1">
    <location>
        <begin position="162"/>
        <end position="190"/>
    </location>
</feature>